<dbReference type="NCBIfam" id="TIGR04282">
    <property type="entry name" value="glyco_like_cofC"/>
    <property type="match status" value="1"/>
</dbReference>
<evidence type="ECO:0000259" key="10">
    <source>
        <dbReference type="Pfam" id="PF02397"/>
    </source>
</evidence>
<keyword evidence="6 8" id="KW-1133">Transmembrane helix</keyword>
<evidence type="ECO:0000256" key="8">
    <source>
        <dbReference type="SAM" id="Phobius"/>
    </source>
</evidence>
<gene>
    <name evidence="11" type="ORF">FYJ66_04480</name>
</gene>
<dbReference type="AlphaFoldDB" id="A0A6A8M8K6"/>
<dbReference type="InterPro" id="IPR018641">
    <property type="entry name" value="Trfase_1_rSAM/seldom-assoc"/>
</dbReference>
<accession>A0A6A8M8K6</accession>
<evidence type="ECO:0000259" key="9">
    <source>
        <dbReference type="Pfam" id="PF00535"/>
    </source>
</evidence>
<dbReference type="RefSeq" id="WP_154572316.1">
    <property type="nucleotide sequence ID" value="NZ_VUNB01000003.1"/>
</dbReference>
<evidence type="ECO:0000256" key="3">
    <source>
        <dbReference type="ARBA" id="ARBA00022475"/>
    </source>
</evidence>
<dbReference type="InterPro" id="IPR029044">
    <property type="entry name" value="Nucleotide-diphossugar_trans"/>
</dbReference>
<evidence type="ECO:0000256" key="6">
    <source>
        <dbReference type="ARBA" id="ARBA00022989"/>
    </source>
</evidence>
<comment type="subcellular location">
    <subcellularLocation>
        <location evidence="1">Cell membrane</location>
    </subcellularLocation>
</comment>
<dbReference type="Pfam" id="PF00535">
    <property type="entry name" value="Glycos_transf_2"/>
    <property type="match status" value="1"/>
</dbReference>
<keyword evidence="4" id="KW-0808">Transferase</keyword>
<sequence>MTDRIEEKKGKDKAYIIFTKVPERCKVKTRMKACYDDDQCLELQKALIMDGLRRAGRLMEKEVALFFAWSGESSHLEEIEAMTAEAGVEMNFFPQRGDGLGQRMDNALREVLAMGYSKCVLTGTDSPQLSSGDIMDAFRCLEERDMVFTPTEDGGYCLVGARRPCSQAFMLERYSHGAVMKETLERIPGDVTWELLPETFDIDVPADLERFRLLGEEEPDGFFTGRSCTMEFTRKYPLISAIVPLYNEEEMAESIIRQCRKIRKPREVILVDGGSTDGTVERLRAAVSEDDGIRIISSPRGRGTQLNAGAELAAGEILFFFHGDCQLPEDPAGEIKTVLKNHQWGCFGVRFHSRNFFMYTNKWISNFRARRRHIVFGDQGIFIRKELFQKVGGFPPIRIMEDLQFSINLKAMGIPPGMAEHRILASDRRYRGSTVHKLLVMRNMARMRRRYMEGMDPCQGELEYERLCPDRRTWREKNNGYLLVKRILDIVLGMTGLVMFSPAMVITAIAVKLRGKGKVFYTQERMGYHGRPVIIWKFRTMEDNADEIESSLDPVRRREYLEEYRLKEDPRVIPGGEFIRKWGLDELPQLINVIQGGMSIIGPRPILPDEMKKYTGEELERLQSVKPGWMGYWQAYGRDWAGYQDGSRQKMELWYADNANLALDVKIFFKMFTAEAVRKMK</sequence>
<comment type="similarity">
    <text evidence="2">Belongs to the bacterial sugar transferase family.</text>
</comment>
<feature type="domain" description="Bacterial sugar transferase" evidence="10">
    <location>
        <begin position="485"/>
        <end position="673"/>
    </location>
</feature>
<dbReference type="NCBIfam" id="TIGR04283">
    <property type="entry name" value="glyco_like_mftF"/>
    <property type="match status" value="1"/>
</dbReference>
<reference evidence="11" key="1">
    <citation type="submission" date="2019-09" db="EMBL/GenBank/DDBJ databases">
        <title>In-depth cultivation of the pig gut microbiome towards novel bacterial diversity and tailored functional studies.</title>
        <authorList>
            <person name="Wylensek D."/>
            <person name="Hitch T.C.A."/>
            <person name="Clavel T."/>
        </authorList>
    </citation>
    <scope>NUCLEOTIDE SEQUENCE</scope>
    <source>
        <strain evidence="11">RF-744-FAT-WT-3</strain>
    </source>
</reference>
<evidence type="ECO:0000256" key="7">
    <source>
        <dbReference type="ARBA" id="ARBA00023136"/>
    </source>
</evidence>
<evidence type="ECO:0000313" key="11">
    <source>
        <dbReference type="EMBL" id="MST68848.1"/>
    </source>
</evidence>
<dbReference type="GO" id="GO:0016780">
    <property type="term" value="F:phosphotransferase activity, for other substituted phosphate groups"/>
    <property type="evidence" value="ECO:0007669"/>
    <property type="project" value="TreeGrafter"/>
</dbReference>
<comment type="caution">
    <text evidence="11">The sequence shown here is derived from an EMBL/GenBank/DDBJ whole genome shotgun (WGS) entry which is preliminary data.</text>
</comment>
<feature type="domain" description="Glycosyltransferase 2-like" evidence="9">
    <location>
        <begin position="240"/>
        <end position="367"/>
    </location>
</feature>
<dbReference type="EMBL" id="VUNB01000003">
    <property type="protein sequence ID" value="MST68848.1"/>
    <property type="molecule type" value="Genomic_DNA"/>
</dbReference>
<dbReference type="PANTHER" id="PTHR30576">
    <property type="entry name" value="COLANIC BIOSYNTHESIS UDP-GLUCOSE LIPID CARRIER TRANSFERASE"/>
    <property type="match status" value="1"/>
</dbReference>
<organism evidence="11">
    <name type="scientific">Baileyella intestinalis</name>
    <dbReference type="NCBI Taxonomy" id="2606709"/>
    <lineage>
        <taxon>Bacteria</taxon>
        <taxon>Bacillati</taxon>
        <taxon>Bacillota</taxon>
        <taxon>Clostridia</taxon>
        <taxon>Peptostreptococcales</taxon>
        <taxon>Anaerovoracaceae</taxon>
        <taxon>Baileyella</taxon>
    </lineage>
</organism>
<dbReference type="InterPro" id="IPR026461">
    <property type="entry name" value="Trfase_2_rSAM/seldom_assoc"/>
</dbReference>
<keyword evidence="7 8" id="KW-0472">Membrane</keyword>
<feature type="transmembrane region" description="Helical" evidence="8">
    <location>
        <begin position="490"/>
        <end position="511"/>
    </location>
</feature>
<proteinExistence type="inferred from homology"/>
<dbReference type="Gene3D" id="3.90.550.10">
    <property type="entry name" value="Spore Coat Polysaccharide Biosynthesis Protein SpsA, Chain A"/>
    <property type="match status" value="2"/>
</dbReference>
<keyword evidence="3" id="KW-1003">Cell membrane</keyword>
<dbReference type="InterPro" id="IPR001173">
    <property type="entry name" value="Glyco_trans_2-like"/>
</dbReference>
<evidence type="ECO:0000256" key="5">
    <source>
        <dbReference type="ARBA" id="ARBA00022692"/>
    </source>
</evidence>
<dbReference type="InterPro" id="IPR003362">
    <property type="entry name" value="Bact_transf"/>
</dbReference>
<evidence type="ECO:0000256" key="2">
    <source>
        <dbReference type="ARBA" id="ARBA00006464"/>
    </source>
</evidence>
<name>A0A6A8M8K6_9FIRM</name>
<evidence type="ECO:0000256" key="4">
    <source>
        <dbReference type="ARBA" id="ARBA00022679"/>
    </source>
</evidence>
<dbReference type="Pfam" id="PF02397">
    <property type="entry name" value="Bac_transf"/>
    <property type="match status" value="1"/>
</dbReference>
<dbReference type="PANTHER" id="PTHR30576:SF4">
    <property type="entry name" value="UNDECAPRENYL-PHOSPHATE GALACTOSE PHOSPHOTRANSFERASE"/>
    <property type="match status" value="1"/>
</dbReference>
<dbReference type="SUPFAM" id="SSF53448">
    <property type="entry name" value="Nucleotide-diphospho-sugar transferases"/>
    <property type="match status" value="2"/>
</dbReference>
<dbReference type="GO" id="GO:0005886">
    <property type="term" value="C:plasma membrane"/>
    <property type="evidence" value="ECO:0007669"/>
    <property type="project" value="UniProtKB-SubCell"/>
</dbReference>
<protein>
    <submittedName>
        <fullName evidence="11">DUF2064 domain-containing protein</fullName>
    </submittedName>
</protein>
<dbReference type="Pfam" id="PF09837">
    <property type="entry name" value="DUF2064"/>
    <property type="match status" value="1"/>
</dbReference>
<evidence type="ECO:0000256" key="1">
    <source>
        <dbReference type="ARBA" id="ARBA00004236"/>
    </source>
</evidence>
<keyword evidence="5 8" id="KW-0812">Transmembrane</keyword>